<dbReference type="EMBL" id="LRPC01000028">
    <property type="protein sequence ID" value="KYG73848.1"/>
    <property type="molecule type" value="Genomic_DNA"/>
</dbReference>
<dbReference type="Proteomes" id="UP000075606">
    <property type="component" value="Unassembled WGS sequence"/>
</dbReference>
<dbReference type="Pfam" id="PF00583">
    <property type="entry name" value="Acetyltransf_1"/>
    <property type="match status" value="1"/>
</dbReference>
<dbReference type="SUPFAM" id="SSF55729">
    <property type="entry name" value="Acyl-CoA N-acyltransferases (Nat)"/>
    <property type="match status" value="1"/>
</dbReference>
<evidence type="ECO:0000313" key="2">
    <source>
        <dbReference type="EMBL" id="KYG73848.1"/>
    </source>
</evidence>
<dbReference type="CDD" id="cd04301">
    <property type="entry name" value="NAT_SF"/>
    <property type="match status" value="1"/>
</dbReference>
<sequence>MTILHITPEQTYEIRHRVMWPDQPFDYVKLANDNEGLHFGYFVDGKLISVISGFFNEETKEAQFRKFATLQEFQGKGYGSQLLSHLIVELTSLGATRIWCNARVNATALYERFGMHKTNQMFTKLGIDYVVMEKVI</sequence>
<dbReference type="Gene3D" id="3.40.630.30">
    <property type="match status" value="1"/>
</dbReference>
<dbReference type="InterPro" id="IPR016181">
    <property type="entry name" value="Acyl_CoA_acyltransferase"/>
</dbReference>
<name>A0A150X563_9BACT</name>
<dbReference type="GO" id="GO:0016747">
    <property type="term" value="F:acyltransferase activity, transferring groups other than amino-acyl groups"/>
    <property type="evidence" value="ECO:0007669"/>
    <property type="project" value="InterPro"/>
</dbReference>
<dbReference type="AlphaFoldDB" id="A0A150X563"/>
<dbReference type="RefSeq" id="WP_068222810.1">
    <property type="nucleotide sequence ID" value="NZ_LRPC01000028.1"/>
</dbReference>
<reference evidence="2 3" key="1">
    <citation type="submission" date="2016-01" db="EMBL/GenBank/DDBJ databases">
        <title>Genome sequencing of Roseivirga spongicola UST030701-084.</title>
        <authorList>
            <person name="Selvaratnam C."/>
            <person name="Thevarajoo S."/>
            <person name="Goh K.M."/>
            <person name="Ee R."/>
            <person name="Chan K.-G."/>
            <person name="Chong C.S."/>
        </authorList>
    </citation>
    <scope>NUCLEOTIDE SEQUENCE [LARGE SCALE GENOMIC DNA]</scope>
    <source>
        <strain evidence="2 3">UST030701-084</strain>
    </source>
</reference>
<protein>
    <submittedName>
        <fullName evidence="2">GNAT family acetyltransferase</fullName>
    </submittedName>
</protein>
<dbReference type="PROSITE" id="PS51186">
    <property type="entry name" value="GNAT"/>
    <property type="match status" value="1"/>
</dbReference>
<comment type="caution">
    <text evidence="2">The sequence shown here is derived from an EMBL/GenBank/DDBJ whole genome shotgun (WGS) entry which is preliminary data.</text>
</comment>
<feature type="domain" description="N-acetyltransferase" evidence="1">
    <location>
        <begin position="1"/>
        <end position="136"/>
    </location>
</feature>
<accession>A0A150X563</accession>
<organism evidence="2 3">
    <name type="scientific">Roseivirga spongicola</name>
    <dbReference type="NCBI Taxonomy" id="333140"/>
    <lineage>
        <taxon>Bacteria</taxon>
        <taxon>Pseudomonadati</taxon>
        <taxon>Bacteroidota</taxon>
        <taxon>Cytophagia</taxon>
        <taxon>Cytophagales</taxon>
        <taxon>Roseivirgaceae</taxon>
        <taxon>Roseivirga</taxon>
    </lineage>
</organism>
<dbReference type="InterPro" id="IPR000182">
    <property type="entry name" value="GNAT_dom"/>
</dbReference>
<evidence type="ECO:0000313" key="3">
    <source>
        <dbReference type="Proteomes" id="UP000075606"/>
    </source>
</evidence>
<gene>
    <name evidence="2" type="ORF">AWW68_14345</name>
</gene>
<keyword evidence="2" id="KW-0808">Transferase</keyword>
<dbReference type="STRING" id="333140.AWW68_14345"/>
<keyword evidence="3" id="KW-1185">Reference proteome</keyword>
<evidence type="ECO:0000259" key="1">
    <source>
        <dbReference type="PROSITE" id="PS51186"/>
    </source>
</evidence>
<dbReference type="OrthoDB" id="1178186at2"/>
<proteinExistence type="predicted"/>